<dbReference type="InterPro" id="IPR027385">
    <property type="entry name" value="Beta-barrel_OMP"/>
</dbReference>
<evidence type="ECO:0000256" key="2">
    <source>
        <dbReference type="ARBA" id="ARBA00022729"/>
    </source>
</evidence>
<evidence type="ECO:0000256" key="3">
    <source>
        <dbReference type="ARBA" id="ARBA00023136"/>
    </source>
</evidence>
<keyword evidence="8" id="KW-1185">Reference proteome</keyword>
<protein>
    <recommendedName>
        <fullName evidence="6">Outer membrane protein beta-barrel domain-containing protein</fullName>
    </recommendedName>
</protein>
<feature type="domain" description="Outer membrane protein beta-barrel" evidence="6">
    <location>
        <begin position="10"/>
        <end position="204"/>
    </location>
</feature>
<evidence type="ECO:0000313" key="7">
    <source>
        <dbReference type="EMBL" id="ARN84622.1"/>
    </source>
</evidence>
<evidence type="ECO:0000256" key="5">
    <source>
        <dbReference type="SAM" id="SignalP"/>
    </source>
</evidence>
<reference evidence="7 8" key="1">
    <citation type="submission" date="2014-06" db="EMBL/GenBank/DDBJ databases">
        <title>The genome of the endonuclear symbiont Nucleicultrix amoebiphila.</title>
        <authorList>
            <person name="Schulz F."/>
            <person name="Horn M."/>
        </authorList>
    </citation>
    <scope>NUCLEOTIDE SEQUENCE [LARGE SCALE GENOMIC DNA]</scope>
    <source>
        <strain evidence="7 8">FS5</strain>
    </source>
</reference>
<dbReference type="Pfam" id="PF13505">
    <property type="entry name" value="OMP_b-brl"/>
    <property type="match status" value="1"/>
</dbReference>
<accession>A0A1W6N476</accession>
<dbReference type="SUPFAM" id="SSF56925">
    <property type="entry name" value="OMPA-like"/>
    <property type="match status" value="1"/>
</dbReference>
<comment type="subcellular location">
    <subcellularLocation>
        <location evidence="1">Membrane</location>
    </subcellularLocation>
</comment>
<feature type="chain" id="PRO_5012032051" description="Outer membrane protein beta-barrel domain-containing protein" evidence="5">
    <location>
        <begin position="23"/>
        <end position="236"/>
    </location>
</feature>
<keyword evidence="3" id="KW-0472">Membrane</keyword>
<proteinExistence type="inferred from homology"/>
<name>A0A1W6N476_9PROT</name>
<dbReference type="PANTHER" id="PTHR34001:SF3">
    <property type="entry name" value="BLL7405 PROTEIN"/>
    <property type="match status" value="1"/>
</dbReference>
<evidence type="ECO:0000256" key="4">
    <source>
        <dbReference type="ARBA" id="ARBA00038306"/>
    </source>
</evidence>
<evidence type="ECO:0000313" key="8">
    <source>
        <dbReference type="Proteomes" id="UP000237351"/>
    </source>
</evidence>
<sequence length="236" mass="25775">MKKSSFKVLLLTAITASSPLMAVSSHFYKPGFYAGLAAGHSYMRSDVKESVFIPALINTNGSGTAKKHGVVGEILGGYRYFFANGFLTGLELGMAVDSNRTEKNLQLDVLRGRSTLKSSFKFMPALVLGKQFSDRWLGFVKLGASINRFKGSHEIYLANRLAASENFKATKAGIMIGVGVEYAFSDKFSTVATLGYENYGNIKQSYKTFTGPAFDKNSGGFKPSYVTTKVGFIYKF</sequence>
<gene>
    <name evidence="7" type="ORF">GQ61_04065</name>
</gene>
<dbReference type="PANTHER" id="PTHR34001">
    <property type="entry name" value="BLL7405 PROTEIN"/>
    <property type="match status" value="1"/>
</dbReference>
<evidence type="ECO:0000256" key="1">
    <source>
        <dbReference type="ARBA" id="ARBA00004370"/>
    </source>
</evidence>
<dbReference type="Proteomes" id="UP000237351">
    <property type="component" value="Chromosome"/>
</dbReference>
<dbReference type="InterPro" id="IPR051692">
    <property type="entry name" value="OMP-like"/>
</dbReference>
<dbReference type="RefSeq" id="WP_085784072.1">
    <property type="nucleotide sequence ID" value="NZ_CP008743.1"/>
</dbReference>
<keyword evidence="2 5" id="KW-0732">Signal</keyword>
<dbReference type="Gene3D" id="2.40.160.20">
    <property type="match status" value="1"/>
</dbReference>
<dbReference type="KEGG" id="naf:GQ61_04065"/>
<dbReference type="OrthoDB" id="9815357at2"/>
<comment type="similarity">
    <text evidence="4">Belongs to the Omp25/RopB family.</text>
</comment>
<organism evidence="7 8">
    <name type="scientific">Candidatus Nucleicultrix amoebiphila FS5</name>
    <dbReference type="NCBI Taxonomy" id="1414854"/>
    <lineage>
        <taxon>Bacteria</taxon>
        <taxon>Pseudomonadati</taxon>
        <taxon>Pseudomonadota</taxon>
        <taxon>Alphaproteobacteria</taxon>
        <taxon>Holosporales</taxon>
        <taxon>Candidatus Nucleicultricaceae</taxon>
        <taxon>Candidatus Nucleicultrix</taxon>
    </lineage>
</organism>
<dbReference type="EMBL" id="CP008743">
    <property type="protein sequence ID" value="ARN84622.1"/>
    <property type="molecule type" value="Genomic_DNA"/>
</dbReference>
<dbReference type="AlphaFoldDB" id="A0A1W6N476"/>
<dbReference type="GO" id="GO:0016020">
    <property type="term" value="C:membrane"/>
    <property type="evidence" value="ECO:0007669"/>
    <property type="project" value="UniProtKB-SubCell"/>
</dbReference>
<dbReference type="InterPro" id="IPR011250">
    <property type="entry name" value="OMP/PagP_B-barrel"/>
</dbReference>
<feature type="signal peptide" evidence="5">
    <location>
        <begin position="1"/>
        <end position="22"/>
    </location>
</feature>
<evidence type="ECO:0000259" key="6">
    <source>
        <dbReference type="Pfam" id="PF13505"/>
    </source>
</evidence>